<evidence type="ECO:0000313" key="4">
    <source>
        <dbReference type="Proteomes" id="UP001064879"/>
    </source>
</evidence>
<keyword evidence="4" id="KW-1185">Reference proteome</keyword>
<feature type="transmembrane region" description="Helical" evidence="2">
    <location>
        <begin position="7"/>
        <end position="26"/>
    </location>
</feature>
<feature type="transmembrane region" description="Helical" evidence="2">
    <location>
        <begin position="32"/>
        <end position="50"/>
    </location>
</feature>
<organism evidence="3 4">
    <name type="scientific">Brevibacterium spongiae</name>
    <dbReference type="NCBI Taxonomy" id="2909672"/>
    <lineage>
        <taxon>Bacteria</taxon>
        <taxon>Bacillati</taxon>
        <taxon>Actinomycetota</taxon>
        <taxon>Actinomycetes</taxon>
        <taxon>Micrococcales</taxon>
        <taxon>Brevibacteriaceae</taxon>
        <taxon>Brevibacterium</taxon>
    </lineage>
</organism>
<evidence type="ECO:0000313" key="3">
    <source>
        <dbReference type="EMBL" id="UVI35879.1"/>
    </source>
</evidence>
<keyword evidence="2" id="KW-1133">Transmembrane helix</keyword>
<proteinExistence type="predicted"/>
<protein>
    <submittedName>
        <fullName evidence="3">Uncharacterized protein</fullName>
    </submittedName>
</protein>
<dbReference type="EMBL" id="CP093443">
    <property type="protein sequence ID" value="UVI35879.1"/>
    <property type="molecule type" value="Genomic_DNA"/>
</dbReference>
<reference evidence="3" key="1">
    <citation type="submission" date="2022-03" db="EMBL/GenBank/DDBJ databases">
        <title>Brevibacterium spongiae sp. nov., isolated from marine sponge.</title>
        <authorList>
            <person name="Li Z."/>
            <person name="Zhang M."/>
        </authorList>
    </citation>
    <scope>NUCLEOTIDE SEQUENCE</scope>
    <source>
        <strain evidence="3">WHS-Z9</strain>
    </source>
</reference>
<evidence type="ECO:0000256" key="2">
    <source>
        <dbReference type="SAM" id="Phobius"/>
    </source>
</evidence>
<keyword evidence="2" id="KW-0472">Membrane</keyword>
<sequence length="100" mass="10283">MTGWTKSVRALFAALITTLLALLMHLGAGGSASLPATGVVLVLWMAMIFAGRRRGYLSLTALLGLGQVPMHLTMSWSALGHSGSHSGGHSASAGEGAPRR</sequence>
<dbReference type="Proteomes" id="UP001064879">
    <property type="component" value="Chromosome"/>
</dbReference>
<dbReference type="RefSeq" id="WP_265418496.1">
    <property type="nucleotide sequence ID" value="NZ_CP093443.1"/>
</dbReference>
<keyword evidence="2" id="KW-0812">Transmembrane</keyword>
<name>A0ABY5SNY6_9MICO</name>
<feature type="region of interest" description="Disordered" evidence="1">
    <location>
        <begin position="80"/>
        <end position="100"/>
    </location>
</feature>
<accession>A0ABY5SNY6</accession>
<gene>
    <name evidence="3" type="ORF">L1F31_17465</name>
</gene>
<evidence type="ECO:0000256" key="1">
    <source>
        <dbReference type="SAM" id="MobiDB-lite"/>
    </source>
</evidence>